<feature type="region of interest" description="Disordered" evidence="1">
    <location>
        <begin position="1"/>
        <end position="47"/>
    </location>
</feature>
<sequence>MPSPNPPRPKVSTSSTSPVSNVAKAFQGARGSPPHRLYKRVGGMDSPDLENRSIILRLKR</sequence>
<gene>
    <name evidence="2" type="ORF">DPMN_178147</name>
</gene>
<dbReference type="EMBL" id="JAIWYP010000009">
    <property type="protein sequence ID" value="KAH3776715.1"/>
    <property type="molecule type" value="Genomic_DNA"/>
</dbReference>
<comment type="caution">
    <text evidence="2">The sequence shown here is derived from an EMBL/GenBank/DDBJ whole genome shotgun (WGS) entry which is preliminary data.</text>
</comment>
<reference evidence="2" key="1">
    <citation type="journal article" date="2019" name="bioRxiv">
        <title>The Genome of the Zebra Mussel, Dreissena polymorpha: A Resource for Invasive Species Research.</title>
        <authorList>
            <person name="McCartney M.A."/>
            <person name="Auch B."/>
            <person name="Kono T."/>
            <person name="Mallez S."/>
            <person name="Zhang Y."/>
            <person name="Obille A."/>
            <person name="Becker A."/>
            <person name="Abrahante J.E."/>
            <person name="Garbe J."/>
            <person name="Badalamenti J.P."/>
            <person name="Herman A."/>
            <person name="Mangelson H."/>
            <person name="Liachko I."/>
            <person name="Sullivan S."/>
            <person name="Sone E.D."/>
            <person name="Koren S."/>
            <person name="Silverstein K.A.T."/>
            <person name="Beckman K.B."/>
            <person name="Gohl D.M."/>
        </authorList>
    </citation>
    <scope>NUCLEOTIDE SEQUENCE</scope>
    <source>
        <strain evidence="2">Duluth1</strain>
        <tissue evidence="2">Whole animal</tissue>
    </source>
</reference>
<name>A0A9D4EEF9_DREPO</name>
<evidence type="ECO:0000256" key="1">
    <source>
        <dbReference type="SAM" id="MobiDB-lite"/>
    </source>
</evidence>
<evidence type="ECO:0000313" key="3">
    <source>
        <dbReference type="Proteomes" id="UP000828390"/>
    </source>
</evidence>
<dbReference type="AlphaFoldDB" id="A0A9D4EEF9"/>
<protein>
    <submittedName>
        <fullName evidence="2">Uncharacterized protein</fullName>
    </submittedName>
</protein>
<proteinExistence type="predicted"/>
<accession>A0A9D4EEF9</accession>
<evidence type="ECO:0000313" key="2">
    <source>
        <dbReference type="EMBL" id="KAH3776715.1"/>
    </source>
</evidence>
<keyword evidence="3" id="KW-1185">Reference proteome</keyword>
<feature type="compositionally biased region" description="Low complexity" evidence="1">
    <location>
        <begin position="10"/>
        <end position="20"/>
    </location>
</feature>
<organism evidence="2 3">
    <name type="scientific">Dreissena polymorpha</name>
    <name type="common">Zebra mussel</name>
    <name type="synonym">Mytilus polymorpha</name>
    <dbReference type="NCBI Taxonomy" id="45954"/>
    <lineage>
        <taxon>Eukaryota</taxon>
        <taxon>Metazoa</taxon>
        <taxon>Spiralia</taxon>
        <taxon>Lophotrochozoa</taxon>
        <taxon>Mollusca</taxon>
        <taxon>Bivalvia</taxon>
        <taxon>Autobranchia</taxon>
        <taxon>Heteroconchia</taxon>
        <taxon>Euheterodonta</taxon>
        <taxon>Imparidentia</taxon>
        <taxon>Neoheterodontei</taxon>
        <taxon>Myida</taxon>
        <taxon>Dreissenoidea</taxon>
        <taxon>Dreissenidae</taxon>
        <taxon>Dreissena</taxon>
    </lineage>
</organism>
<reference evidence="2" key="2">
    <citation type="submission" date="2020-11" db="EMBL/GenBank/DDBJ databases">
        <authorList>
            <person name="McCartney M.A."/>
            <person name="Auch B."/>
            <person name="Kono T."/>
            <person name="Mallez S."/>
            <person name="Becker A."/>
            <person name="Gohl D.M."/>
            <person name="Silverstein K.A.T."/>
            <person name="Koren S."/>
            <person name="Bechman K.B."/>
            <person name="Herman A."/>
            <person name="Abrahante J.E."/>
            <person name="Garbe J."/>
        </authorList>
    </citation>
    <scope>NUCLEOTIDE SEQUENCE</scope>
    <source>
        <strain evidence="2">Duluth1</strain>
        <tissue evidence="2">Whole animal</tissue>
    </source>
</reference>
<dbReference type="Proteomes" id="UP000828390">
    <property type="component" value="Unassembled WGS sequence"/>
</dbReference>